<dbReference type="EMBL" id="LNXY01000027">
    <property type="protein sequence ID" value="KTC85918.1"/>
    <property type="molecule type" value="Genomic_DNA"/>
</dbReference>
<evidence type="ECO:0000313" key="1">
    <source>
        <dbReference type="EMBL" id="KTC85918.1"/>
    </source>
</evidence>
<organism evidence="1 2">
    <name type="scientific">Legionella drozanskii LLAP-1</name>
    <dbReference type="NCBI Taxonomy" id="1212489"/>
    <lineage>
        <taxon>Bacteria</taxon>
        <taxon>Pseudomonadati</taxon>
        <taxon>Pseudomonadota</taxon>
        <taxon>Gammaproteobacteria</taxon>
        <taxon>Legionellales</taxon>
        <taxon>Legionellaceae</taxon>
        <taxon>Legionella</taxon>
    </lineage>
</organism>
<dbReference type="PATRIC" id="fig|1212489.4.peg.2368"/>
<dbReference type="OrthoDB" id="5654345at2"/>
<comment type="caution">
    <text evidence="1">The sequence shown here is derived from an EMBL/GenBank/DDBJ whole genome shotgun (WGS) entry which is preliminary data.</text>
</comment>
<accession>A0A0W0SRH6</accession>
<reference evidence="1 2" key="1">
    <citation type="submission" date="2015-11" db="EMBL/GenBank/DDBJ databases">
        <title>Genomic analysis of 38 Legionella species identifies large and diverse effector repertoires.</title>
        <authorList>
            <person name="Burstein D."/>
            <person name="Amaro F."/>
            <person name="Zusman T."/>
            <person name="Lifshitz Z."/>
            <person name="Cohen O."/>
            <person name="Gilbert J.A."/>
            <person name="Pupko T."/>
            <person name="Shuman H.A."/>
            <person name="Segal G."/>
        </authorList>
    </citation>
    <scope>NUCLEOTIDE SEQUENCE [LARGE SCALE GENOMIC DNA]</scope>
    <source>
        <strain evidence="1 2">ATCC 700990</strain>
    </source>
</reference>
<name>A0A0W0SRH6_9GAMM</name>
<dbReference type="AlphaFoldDB" id="A0A0W0SRH6"/>
<gene>
    <name evidence="1" type="ORF">Ldro_2243</name>
</gene>
<proteinExistence type="predicted"/>
<dbReference type="Proteomes" id="UP000054736">
    <property type="component" value="Unassembled WGS sequence"/>
</dbReference>
<dbReference type="RefSeq" id="WP_058496510.1">
    <property type="nucleotide sequence ID" value="NZ_CAAAIU010000001.1"/>
</dbReference>
<evidence type="ECO:0000313" key="2">
    <source>
        <dbReference type="Proteomes" id="UP000054736"/>
    </source>
</evidence>
<protein>
    <submittedName>
        <fullName evidence="1">Uncharacterized protein</fullName>
    </submittedName>
</protein>
<sequence>MSKEKWIKELKSASEINTEKLQNLAKPFAVYAKTDPRANGRLGVRRDFRSDDKEMNKANKKLWSDKENPSWDDIDKINGTISSGPKPYRGVRYIRDFENMKSELARPDAYAKDSPFLHNLEQTAEICLRHLEILHECHQKWILAYESREEHGDDEENYVWMIHNIKDLTKKVDKFSADLEECADYFHESSLRVPLPNDSLESSLERLGTNYQAAYQSMSSFWRWVKKLFQQGERDLEVQFLQTLSQTEGCTDSIRIRAVELVHNKIMDEYFGSSSLFGSGSRLKNILGLLAQKRVEVEMGEEDELFSFIDEHHLELPPELSAYYESVKPQVLEF</sequence>
<keyword evidence="2" id="KW-1185">Reference proteome</keyword>